<sequence>MSERTRITFVNREIRQEVKALMRARGITQDQMADQMGMKRTNLNQMLNSDTELPQRWQEILQILGKKIALVDADDTGNPS</sequence>
<protein>
    <recommendedName>
        <fullName evidence="1">HTH cro/C1-type domain-containing protein</fullName>
    </recommendedName>
</protein>
<comment type="caution">
    <text evidence="2">The sequence shown here is derived from an EMBL/GenBank/DDBJ whole genome shotgun (WGS) entry which is preliminary data.</text>
</comment>
<dbReference type="InterPro" id="IPR010982">
    <property type="entry name" value="Lambda_DNA-bd_dom_sf"/>
</dbReference>
<dbReference type="PROSITE" id="PS50943">
    <property type="entry name" value="HTH_CROC1"/>
    <property type="match status" value="1"/>
</dbReference>
<dbReference type="Gene3D" id="1.10.260.40">
    <property type="entry name" value="lambda repressor-like DNA-binding domains"/>
    <property type="match status" value="1"/>
</dbReference>
<feature type="domain" description="HTH cro/C1-type" evidence="1">
    <location>
        <begin position="18"/>
        <end position="71"/>
    </location>
</feature>
<reference evidence="3" key="1">
    <citation type="journal article" date="2019" name="Int. J. Syst. Evol. Microbiol.">
        <title>The Global Catalogue of Microorganisms (GCM) 10K type strain sequencing project: providing services to taxonomists for standard genome sequencing and annotation.</title>
        <authorList>
            <consortium name="The Broad Institute Genomics Platform"/>
            <consortium name="The Broad Institute Genome Sequencing Center for Infectious Disease"/>
            <person name="Wu L."/>
            <person name="Ma J."/>
        </authorList>
    </citation>
    <scope>NUCLEOTIDE SEQUENCE [LARGE SCALE GENOMIC DNA]</scope>
    <source>
        <strain evidence="3">JCM 31405</strain>
    </source>
</reference>
<dbReference type="Proteomes" id="UP000644548">
    <property type="component" value="Unassembled WGS sequence"/>
</dbReference>
<dbReference type="InterPro" id="IPR001387">
    <property type="entry name" value="Cro/C1-type_HTH"/>
</dbReference>
<keyword evidence="3" id="KW-1185">Reference proteome</keyword>
<dbReference type="SUPFAM" id="SSF47413">
    <property type="entry name" value="lambda repressor-like DNA-binding domains"/>
    <property type="match status" value="1"/>
</dbReference>
<evidence type="ECO:0000313" key="3">
    <source>
        <dbReference type="Proteomes" id="UP000644548"/>
    </source>
</evidence>
<dbReference type="CDD" id="cd00093">
    <property type="entry name" value="HTH_XRE"/>
    <property type="match status" value="1"/>
</dbReference>
<dbReference type="Pfam" id="PF01381">
    <property type="entry name" value="HTH_3"/>
    <property type="match status" value="1"/>
</dbReference>
<gene>
    <name evidence="2" type="ORF">GCM10008960_41010</name>
</gene>
<dbReference type="EMBL" id="BMQN01000031">
    <property type="protein sequence ID" value="GGS10783.1"/>
    <property type="molecule type" value="Genomic_DNA"/>
</dbReference>
<proteinExistence type="predicted"/>
<dbReference type="SMART" id="SM00530">
    <property type="entry name" value="HTH_XRE"/>
    <property type="match status" value="1"/>
</dbReference>
<accession>A0ABQ2S9E8</accession>
<organism evidence="2 3">
    <name type="scientific">Deinococcus sedimenti</name>
    <dbReference type="NCBI Taxonomy" id="1867090"/>
    <lineage>
        <taxon>Bacteria</taxon>
        <taxon>Thermotogati</taxon>
        <taxon>Deinococcota</taxon>
        <taxon>Deinococci</taxon>
        <taxon>Deinococcales</taxon>
        <taxon>Deinococcaceae</taxon>
        <taxon>Deinococcus</taxon>
    </lineage>
</organism>
<name>A0ABQ2S9E8_9DEIO</name>
<evidence type="ECO:0000313" key="2">
    <source>
        <dbReference type="EMBL" id="GGS10783.1"/>
    </source>
</evidence>
<evidence type="ECO:0000259" key="1">
    <source>
        <dbReference type="PROSITE" id="PS50943"/>
    </source>
</evidence>